<keyword evidence="3" id="KW-1185">Reference proteome</keyword>
<dbReference type="PANTHER" id="PTHR34488:SF1">
    <property type="entry name" value="SI:CH211-245H14.1-RELATED"/>
    <property type="match status" value="1"/>
</dbReference>
<dbReference type="Proteomes" id="UP000005408">
    <property type="component" value="Unassembled WGS sequence"/>
</dbReference>
<keyword evidence="1" id="KW-0175">Coiled coil</keyword>
<evidence type="ECO:0000313" key="3">
    <source>
        <dbReference type="Proteomes" id="UP000005408"/>
    </source>
</evidence>
<protein>
    <submittedName>
        <fullName evidence="2">Uncharacterized protein</fullName>
    </submittedName>
</protein>
<accession>A0A8W8I3S7</accession>
<evidence type="ECO:0000313" key="2">
    <source>
        <dbReference type="EnsemblMetazoa" id="G12191.4:cds"/>
    </source>
</evidence>
<sequence length="419" mass="47914">MPPFTNSLQKLQESLNDLKSEIDKYHCPKCGVGLESYEESNSATVAPSYKQLEDIILELQDKCESLTLKNNKYEEKIADQEHTIGEQFRVIDQQRETKLKQESLDELERTISEQQAEISQLKEAAKAFAVEKQKLNREISEKDKHIEHLNYTQKMNKEKLDESIQRLGDENKHYKEKLKSCQSEFDKLSAKLAEKDRIKNDLVSRRLEIEDLHLRCLQDMLSTDQRWKNFSYYKSKDPEYHSTAIYILIVPFFSTEKCKQLERDLEQRSRKEIGVGFHTTVAPSMSSLILGGLTSRLTDRLAGEKVDLVRQAYSGGPDVHFPLLVVCVNVSRIGADAKEALKGIPKAKDVALLVFHHKEAHALPSQTSDKILTGADFSGLGSIIDLAFLSQRGIYECDMNNVGIERVASFLLQYKTQRK</sequence>
<dbReference type="PANTHER" id="PTHR34488">
    <property type="entry name" value="SI:CH211-245H14.1-RELATED"/>
    <property type="match status" value="1"/>
</dbReference>
<dbReference type="EnsemblMetazoa" id="G12191.4">
    <property type="protein sequence ID" value="G12191.4:cds"/>
    <property type="gene ID" value="G12191"/>
</dbReference>
<proteinExistence type="predicted"/>
<organism evidence="2 3">
    <name type="scientific">Magallana gigas</name>
    <name type="common">Pacific oyster</name>
    <name type="synonym">Crassostrea gigas</name>
    <dbReference type="NCBI Taxonomy" id="29159"/>
    <lineage>
        <taxon>Eukaryota</taxon>
        <taxon>Metazoa</taxon>
        <taxon>Spiralia</taxon>
        <taxon>Lophotrochozoa</taxon>
        <taxon>Mollusca</taxon>
        <taxon>Bivalvia</taxon>
        <taxon>Autobranchia</taxon>
        <taxon>Pteriomorphia</taxon>
        <taxon>Ostreida</taxon>
        <taxon>Ostreoidea</taxon>
        <taxon>Ostreidae</taxon>
        <taxon>Magallana</taxon>
    </lineage>
</organism>
<evidence type="ECO:0000256" key="1">
    <source>
        <dbReference type="SAM" id="Coils"/>
    </source>
</evidence>
<name>A0A8W8I3S7_MAGGI</name>
<dbReference type="AlphaFoldDB" id="A0A8W8I3S7"/>
<feature type="coiled-coil region" evidence="1">
    <location>
        <begin position="49"/>
        <end position="191"/>
    </location>
</feature>
<reference evidence="2" key="1">
    <citation type="submission" date="2022-08" db="UniProtKB">
        <authorList>
            <consortium name="EnsemblMetazoa"/>
        </authorList>
    </citation>
    <scope>IDENTIFICATION</scope>
    <source>
        <strain evidence="2">05x7-T-G4-1.051#20</strain>
    </source>
</reference>